<sequence length="100" mass="11208">MGRWKAVIRPKLKARSFDNQKTEAKIGAHVLNRMTKLGRPHRLKSASGRARSEPKLIRATRSLGTKNGLFNLRQLSFQYPAQCCGMVRSAQLGCNKLEDG</sequence>
<reference evidence="2" key="2">
    <citation type="submission" date="2024-01" db="EMBL/GenBank/DDBJ databases">
        <title>Roseobacter fucihabitans sp. nov., isolated from the brown alga Fucus spiralis.</title>
        <authorList>
            <person name="Hahnke S."/>
            <person name="Berger M."/>
            <person name="Schlingloff A."/>
            <person name="Athale I."/>
            <person name="Neumann-Schaal M."/>
            <person name="Adenaya A."/>
            <person name="Poehlein A."/>
            <person name="Daniel R."/>
            <person name="Pertersen J."/>
            <person name="Brinkhoff T."/>
        </authorList>
    </citation>
    <scope>NUCLEOTIDE SEQUENCE [LARGE SCALE GENOMIC DNA]</scope>
    <source>
        <strain evidence="2">B14</strain>
    </source>
</reference>
<proteinExistence type="predicted"/>
<evidence type="ECO:0000313" key="2">
    <source>
        <dbReference type="Proteomes" id="UP001318682"/>
    </source>
</evidence>
<dbReference type="Proteomes" id="UP001318682">
    <property type="component" value="Chromosome"/>
</dbReference>
<reference evidence="1 2" key="1">
    <citation type="submission" date="2015-07" db="EMBL/GenBank/DDBJ databases">
        <authorList>
            <person name="Voget S."/>
            <person name="Dogs M."/>
            <person name="Brinkhoff T.H."/>
            <person name="Daniel R."/>
        </authorList>
    </citation>
    <scope>NUCLEOTIDE SEQUENCE [LARGE SCALE GENOMIC DNA]</scope>
    <source>
        <strain evidence="1 2">B14</strain>
    </source>
</reference>
<accession>A0ABZ2BZM6</accession>
<evidence type="ECO:0000313" key="1">
    <source>
        <dbReference type="EMBL" id="WVX51171.1"/>
    </source>
</evidence>
<dbReference type="EMBL" id="CP143423">
    <property type="protein sequence ID" value="WVX51171.1"/>
    <property type="molecule type" value="Genomic_DNA"/>
</dbReference>
<evidence type="ECO:0008006" key="3">
    <source>
        <dbReference type="Google" id="ProtNLM"/>
    </source>
</evidence>
<keyword evidence="2" id="KW-1185">Reference proteome</keyword>
<name>A0ABZ2BZM6_9RHOB</name>
<organism evidence="1 2">
    <name type="scientific">Roseobacter fucihabitans</name>
    <dbReference type="NCBI Taxonomy" id="1537242"/>
    <lineage>
        <taxon>Bacteria</taxon>
        <taxon>Pseudomonadati</taxon>
        <taxon>Pseudomonadota</taxon>
        <taxon>Alphaproteobacteria</taxon>
        <taxon>Rhodobacterales</taxon>
        <taxon>Roseobacteraceae</taxon>
        <taxon>Roseobacter</taxon>
    </lineage>
</organism>
<gene>
    <name evidence="1" type="ORF">ROLI_042720</name>
</gene>
<protein>
    <recommendedName>
        <fullName evidence="3">Transposase</fullName>
    </recommendedName>
</protein>